<evidence type="ECO:0000256" key="7">
    <source>
        <dbReference type="SAM" id="MobiDB-lite"/>
    </source>
</evidence>
<evidence type="ECO:0000256" key="3">
    <source>
        <dbReference type="ARBA" id="ARBA00022692"/>
    </source>
</evidence>
<keyword evidence="3 6" id="KW-0812">Transmembrane</keyword>
<comment type="subcellular location">
    <subcellularLocation>
        <location evidence="1">Membrane</location>
        <topology evidence="1">Multi-pass membrane protein</topology>
    </subcellularLocation>
</comment>
<dbReference type="PANTHER" id="PTHR12560:SF0">
    <property type="entry name" value="LD18904P"/>
    <property type="match status" value="1"/>
</dbReference>
<evidence type="ECO:0000256" key="8">
    <source>
        <dbReference type="SAM" id="Phobius"/>
    </source>
</evidence>
<feature type="transmembrane region" description="Helical" evidence="8">
    <location>
        <begin position="171"/>
        <end position="189"/>
    </location>
</feature>
<evidence type="ECO:0000256" key="4">
    <source>
        <dbReference type="ARBA" id="ARBA00022989"/>
    </source>
</evidence>
<feature type="compositionally biased region" description="Low complexity" evidence="7">
    <location>
        <begin position="1"/>
        <end position="12"/>
    </location>
</feature>
<comment type="similarity">
    <text evidence="2">Belongs to the sphingosine N-acyltransferase family.</text>
</comment>
<dbReference type="PANTHER" id="PTHR12560">
    <property type="entry name" value="LONGEVITY ASSURANCE FACTOR 1 LAG1"/>
    <property type="match status" value="1"/>
</dbReference>
<evidence type="ECO:0000259" key="9">
    <source>
        <dbReference type="PROSITE" id="PS50922"/>
    </source>
</evidence>
<feature type="transmembrane region" description="Helical" evidence="8">
    <location>
        <begin position="298"/>
        <end position="321"/>
    </location>
</feature>
<dbReference type="SMART" id="SM00724">
    <property type="entry name" value="TLC"/>
    <property type="match status" value="1"/>
</dbReference>
<evidence type="ECO:0000313" key="10">
    <source>
        <dbReference type="EMBL" id="KAJ6257587.1"/>
    </source>
</evidence>
<feature type="region of interest" description="Disordered" evidence="7">
    <location>
        <begin position="1"/>
        <end position="24"/>
    </location>
</feature>
<evidence type="ECO:0000256" key="1">
    <source>
        <dbReference type="ARBA" id="ARBA00004141"/>
    </source>
</evidence>
<dbReference type="PROSITE" id="PS50922">
    <property type="entry name" value="TLC"/>
    <property type="match status" value="1"/>
</dbReference>
<dbReference type="GO" id="GO:0016020">
    <property type="term" value="C:membrane"/>
    <property type="evidence" value="ECO:0007669"/>
    <property type="project" value="UniProtKB-SubCell"/>
</dbReference>
<evidence type="ECO:0000256" key="6">
    <source>
        <dbReference type="PROSITE-ProRule" id="PRU00205"/>
    </source>
</evidence>
<gene>
    <name evidence="10" type="ORF">Dda_7372</name>
</gene>
<dbReference type="GO" id="GO:0046513">
    <property type="term" value="P:ceramide biosynthetic process"/>
    <property type="evidence" value="ECO:0007669"/>
    <property type="project" value="InterPro"/>
</dbReference>
<dbReference type="AlphaFoldDB" id="A0AAD6NGQ8"/>
<dbReference type="Pfam" id="PF03798">
    <property type="entry name" value="TRAM_LAG1_CLN8"/>
    <property type="match status" value="1"/>
</dbReference>
<evidence type="ECO:0000256" key="2">
    <source>
        <dbReference type="ARBA" id="ARBA00009808"/>
    </source>
</evidence>
<keyword evidence="5 6" id="KW-0472">Membrane</keyword>
<organism evidence="10 11">
    <name type="scientific">Drechslerella dactyloides</name>
    <name type="common">Nematode-trapping fungus</name>
    <name type="synonym">Arthrobotrys dactyloides</name>
    <dbReference type="NCBI Taxonomy" id="74499"/>
    <lineage>
        <taxon>Eukaryota</taxon>
        <taxon>Fungi</taxon>
        <taxon>Dikarya</taxon>
        <taxon>Ascomycota</taxon>
        <taxon>Pezizomycotina</taxon>
        <taxon>Orbiliomycetes</taxon>
        <taxon>Orbiliales</taxon>
        <taxon>Orbiliaceae</taxon>
        <taxon>Drechslerella</taxon>
    </lineage>
</organism>
<feature type="domain" description="TLC" evidence="9">
    <location>
        <begin position="165"/>
        <end position="399"/>
    </location>
</feature>
<feature type="transmembrane region" description="Helical" evidence="8">
    <location>
        <begin position="240"/>
        <end position="260"/>
    </location>
</feature>
<dbReference type="Proteomes" id="UP001221413">
    <property type="component" value="Unassembled WGS sequence"/>
</dbReference>
<protein>
    <recommendedName>
        <fullName evidence="9">TLC domain-containing protein</fullName>
    </recommendedName>
</protein>
<reference evidence="10" key="1">
    <citation type="submission" date="2023-01" db="EMBL/GenBank/DDBJ databases">
        <title>The chitinases involved in constricting ring structure development in the nematode-trapping fungus Drechslerella dactyloides.</title>
        <authorList>
            <person name="Wang R."/>
            <person name="Zhang L."/>
            <person name="Tang P."/>
            <person name="Li S."/>
            <person name="Liang L."/>
        </authorList>
    </citation>
    <scope>NUCLEOTIDE SEQUENCE</scope>
    <source>
        <strain evidence="10">YMF1.00031</strain>
    </source>
</reference>
<sequence>MKPSSSTAAAGSGPPPMAQNGAASKAGASVAAAAAALRPTNGMPRRLRGFRRRTPQPEESYEPLTLASITQYIVDRQISLSAIPIAILLTLHLWAPEGSDLHRWTASLYAPSYYNPKTGMYGKGPDDAFLIGSWVVVLTLLRACLTDYVAKPWARSQGMSRKGAMRFAEQAWSFLYYFASFGLGIKIFIESKYMNNMRELWTDWPLREIDGTFKYYYLVQLSCWIQQVFVLNIEERRKDYYQMFAHHVITCILVYCSYVYHMTRVGHVLMCIFDLGDILLPAAKMLKYLKFQTSCDAMFGLFLLTWVLGRHYTFVSLIFSASREIMEIIPYGCFATDIHSHVPLNESSPSATSMFLTPQQTVCFTQQIKYGFLALLWSLQGLMCMWFYFIMRVAIKVITGCGAEDNRSDDEMDEEVDEVGVELDVAGNGELKFTHEAYAEASGSAAAGPAAGRRRREPLRDVFITGKHGQSQFMAAQKLAESKIGPSRSTASLNLLHPTTNKSTKFSEQPQPVIKMQFSKIFVAAVAAATSVYAAPLPSVPGAVAGAIGVACAFQPDKCQKVGDAVVNTAHDVASASGSRQKEAGSSGVIGSTLANAMSGGLAHGFKKL</sequence>
<evidence type="ECO:0000256" key="5">
    <source>
        <dbReference type="ARBA" id="ARBA00023136"/>
    </source>
</evidence>
<accession>A0AAD6NGQ8</accession>
<dbReference type="InterPro" id="IPR016439">
    <property type="entry name" value="Lag1/Lac1-like"/>
</dbReference>
<proteinExistence type="inferred from homology"/>
<dbReference type="GO" id="GO:0050291">
    <property type="term" value="F:sphingosine N-acyltransferase activity"/>
    <property type="evidence" value="ECO:0007669"/>
    <property type="project" value="InterPro"/>
</dbReference>
<name>A0AAD6NGQ8_DREDA</name>
<feature type="transmembrane region" description="Helical" evidence="8">
    <location>
        <begin position="128"/>
        <end position="150"/>
    </location>
</feature>
<evidence type="ECO:0000313" key="11">
    <source>
        <dbReference type="Proteomes" id="UP001221413"/>
    </source>
</evidence>
<dbReference type="EMBL" id="JAQGDS010000010">
    <property type="protein sequence ID" value="KAJ6257587.1"/>
    <property type="molecule type" value="Genomic_DNA"/>
</dbReference>
<comment type="caution">
    <text evidence="10">The sequence shown here is derived from an EMBL/GenBank/DDBJ whole genome shotgun (WGS) entry which is preliminary data.</text>
</comment>
<keyword evidence="11" id="KW-1185">Reference proteome</keyword>
<feature type="transmembrane region" description="Helical" evidence="8">
    <location>
        <begin position="370"/>
        <end position="389"/>
    </location>
</feature>
<dbReference type="InterPro" id="IPR006634">
    <property type="entry name" value="TLC-dom"/>
</dbReference>
<keyword evidence="4 8" id="KW-1133">Transmembrane helix</keyword>